<evidence type="ECO:0000256" key="1">
    <source>
        <dbReference type="ARBA" id="ARBA00004141"/>
    </source>
</evidence>
<evidence type="ECO:0000256" key="5">
    <source>
        <dbReference type="SAM" id="Phobius"/>
    </source>
</evidence>
<keyword evidence="3 5" id="KW-1133">Transmembrane helix</keyword>
<proteinExistence type="predicted"/>
<comment type="caution">
    <text evidence="6">The sequence shown here is derived from an EMBL/GenBank/DDBJ whole genome shotgun (WGS) entry which is preliminary data.</text>
</comment>
<name>A0A3M7T1R2_BRAPC</name>
<keyword evidence="7" id="KW-1185">Reference proteome</keyword>
<dbReference type="STRING" id="10195.A0A3M7T1R2"/>
<dbReference type="EMBL" id="REGN01000430">
    <property type="protein sequence ID" value="RNA41956.1"/>
    <property type="molecule type" value="Genomic_DNA"/>
</dbReference>
<sequence length="184" mass="19876">MQDRLDTSFNKTGAVFSSPYLNFDPAILNPTGSSQFIIPEGQGEHRGKMEMAFFTIGSSVCAGGFLGGLNGFLSGIRETKNLSGNIRYSQIMNFSIKKGSLLSQTVGSWALMFSLYDTILSNVREVDDEFNVAASGLLTGATYGAPYGLRRVAKNGLIGLGCTLAYLAYTRRDKLNALVKNPSF</sequence>
<dbReference type="AlphaFoldDB" id="A0A3M7T1R2"/>
<dbReference type="InterPro" id="IPR045238">
    <property type="entry name" value="Tim23-like"/>
</dbReference>
<dbReference type="Pfam" id="PF02466">
    <property type="entry name" value="Tim17"/>
    <property type="match status" value="1"/>
</dbReference>
<evidence type="ECO:0000313" key="7">
    <source>
        <dbReference type="Proteomes" id="UP000276133"/>
    </source>
</evidence>
<evidence type="ECO:0000256" key="2">
    <source>
        <dbReference type="ARBA" id="ARBA00022692"/>
    </source>
</evidence>
<evidence type="ECO:0000256" key="3">
    <source>
        <dbReference type="ARBA" id="ARBA00022989"/>
    </source>
</evidence>
<dbReference type="PANTHER" id="PTHR15371">
    <property type="entry name" value="TIM23"/>
    <property type="match status" value="1"/>
</dbReference>
<evidence type="ECO:0000256" key="4">
    <source>
        <dbReference type="ARBA" id="ARBA00023136"/>
    </source>
</evidence>
<keyword evidence="4 5" id="KW-0472">Membrane</keyword>
<dbReference type="GO" id="GO:0008320">
    <property type="term" value="F:protein transmembrane transporter activity"/>
    <property type="evidence" value="ECO:0007669"/>
    <property type="project" value="TreeGrafter"/>
</dbReference>
<dbReference type="OrthoDB" id="159299at2759"/>
<organism evidence="6 7">
    <name type="scientific">Brachionus plicatilis</name>
    <name type="common">Marine rotifer</name>
    <name type="synonym">Brachionus muelleri</name>
    <dbReference type="NCBI Taxonomy" id="10195"/>
    <lineage>
        <taxon>Eukaryota</taxon>
        <taxon>Metazoa</taxon>
        <taxon>Spiralia</taxon>
        <taxon>Gnathifera</taxon>
        <taxon>Rotifera</taxon>
        <taxon>Eurotatoria</taxon>
        <taxon>Monogononta</taxon>
        <taxon>Pseudotrocha</taxon>
        <taxon>Ploima</taxon>
        <taxon>Brachionidae</taxon>
        <taxon>Brachionus</taxon>
    </lineage>
</organism>
<protein>
    <submittedName>
        <fullName evidence="6">Mitochondrial import inner membrane translocase subunit Tim23</fullName>
    </submittedName>
</protein>
<dbReference type="GO" id="GO:0030150">
    <property type="term" value="P:protein import into mitochondrial matrix"/>
    <property type="evidence" value="ECO:0007669"/>
    <property type="project" value="TreeGrafter"/>
</dbReference>
<dbReference type="Proteomes" id="UP000276133">
    <property type="component" value="Unassembled WGS sequence"/>
</dbReference>
<accession>A0A3M7T1R2</accession>
<reference evidence="6 7" key="1">
    <citation type="journal article" date="2018" name="Sci. Rep.">
        <title>Genomic signatures of local adaptation to the degree of environmental predictability in rotifers.</title>
        <authorList>
            <person name="Franch-Gras L."/>
            <person name="Hahn C."/>
            <person name="Garcia-Roger E.M."/>
            <person name="Carmona M.J."/>
            <person name="Serra M."/>
            <person name="Gomez A."/>
        </authorList>
    </citation>
    <scope>NUCLEOTIDE SEQUENCE [LARGE SCALE GENOMIC DNA]</scope>
    <source>
        <strain evidence="6">HYR1</strain>
    </source>
</reference>
<keyword evidence="2 5" id="KW-0812">Transmembrane</keyword>
<dbReference type="GO" id="GO:0005744">
    <property type="term" value="C:TIM23 mitochondrial import inner membrane translocase complex"/>
    <property type="evidence" value="ECO:0007669"/>
    <property type="project" value="TreeGrafter"/>
</dbReference>
<gene>
    <name evidence="6" type="ORF">BpHYR1_031494</name>
</gene>
<dbReference type="PANTHER" id="PTHR15371:SF0">
    <property type="entry name" value="SD19278P"/>
    <property type="match status" value="1"/>
</dbReference>
<comment type="subcellular location">
    <subcellularLocation>
        <location evidence="1">Membrane</location>
        <topology evidence="1">Multi-pass membrane protein</topology>
    </subcellularLocation>
</comment>
<evidence type="ECO:0000313" key="6">
    <source>
        <dbReference type="EMBL" id="RNA41956.1"/>
    </source>
</evidence>
<feature type="transmembrane region" description="Helical" evidence="5">
    <location>
        <begin position="51"/>
        <end position="73"/>
    </location>
</feature>